<feature type="compositionally biased region" description="Acidic residues" evidence="1">
    <location>
        <begin position="220"/>
        <end position="236"/>
    </location>
</feature>
<organism evidence="2 3">
    <name type="scientific">Fonsecaea erecta</name>
    <dbReference type="NCBI Taxonomy" id="1367422"/>
    <lineage>
        <taxon>Eukaryota</taxon>
        <taxon>Fungi</taxon>
        <taxon>Dikarya</taxon>
        <taxon>Ascomycota</taxon>
        <taxon>Pezizomycotina</taxon>
        <taxon>Eurotiomycetes</taxon>
        <taxon>Chaetothyriomycetidae</taxon>
        <taxon>Chaetothyriales</taxon>
        <taxon>Herpotrichiellaceae</taxon>
        <taxon>Fonsecaea</taxon>
    </lineage>
</organism>
<name>A0A178ZW39_9EURO</name>
<dbReference type="Proteomes" id="UP000078343">
    <property type="component" value="Unassembled WGS sequence"/>
</dbReference>
<dbReference type="OrthoDB" id="4120788at2759"/>
<dbReference type="RefSeq" id="XP_018697013.1">
    <property type="nucleotide sequence ID" value="XM_018834389.1"/>
</dbReference>
<feature type="compositionally biased region" description="Basic and acidic residues" evidence="1">
    <location>
        <begin position="128"/>
        <end position="167"/>
    </location>
</feature>
<reference evidence="2 3" key="1">
    <citation type="submission" date="2016-04" db="EMBL/GenBank/DDBJ databases">
        <title>Draft genome of Fonsecaea erecta CBS 125763.</title>
        <authorList>
            <person name="Weiss V.A."/>
            <person name="Vicente V.A."/>
            <person name="Raittz R.T."/>
            <person name="Moreno L.F."/>
            <person name="De Souza E.M."/>
            <person name="Pedrosa F.O."/>
            <person name="Steffens M.B."/>
            <person name="Faoro H."/>
            <person name="Tadra-Sfeir M.Z."/>
            <person name="Najafzadeh M.J."/>
            <person name="Felipe M.S."/>
            <person name="Teixeira M."/>
            <person name="Sun J."/>
            <person name="Xi L."/>
            <person name="Gomes R."/>
            <person name="De Azevedo C.M."/>
            <person name="Salgado C.G."/>
            <person name="Da Silva M.B."/>
            <person name="Nascimento M.F."/>
            <person name="Queiroz-Telles F."/>
            <person name="Attili D.S."/>
            <person name="Gorbushina A."/>
        </authorList>
    </citation>
    <scope>NUCLEOTIDE SEQUENCE [LARGE SCALE GENOMIC DNA]</scope>
    <source>
        <strain evidence="2 3">CBS 125763</strain>
    </source>
</reference>
<sequence>MSFTDASESFFLDAAESTTRPFVQILPLNDTAVFDYLDAHPDVLSKYLRERSDLSQYFRRTSAQNNNTHGEPAFENATSPTVCEQAALEASDDVVQEFARRQAMVIAQPLDEEGDVYMDLYNEGAGDCCEHGGQQDHHEHQGHPEHEDLYEEHREQDDDSDIDRGEDSNGDEDGSWSNDDSENDSGGEINANAVSNDVSSEAGRGTSLSNALPTPASDNGGDECDAEHNDDEEDEVEELIPYPAPASLVAASLLEPPTRTWALWEQEACIRHMLDIDGERRLKGEARFREALRRMQLHDGVRRTGYSAVKNFWNRVGRARSRFDERRNKKAPLATSKQGSRASHRRNG</sequence>
<gene>
    <name evidence="2" type="ORF">AYL99_02873</name>
</gene>
<evidence type="ECO:0000313" key="2">
    <source>
        <dbReference type="EMBL" id="OAP63646.1"/>
    </source>
</evidence>
<comment type="caution">
    <text evidence="2">The sequence shown here is derived from an EMBL/GenBank/DDBJ whole genome shotgun (WGS) entry which is preliminary data.</text>
</comment>
<feature type="region of interest" description="Disordered" evidence="1">
    <location>
        <begin position="322"/>
        <end position="348"/>
    </location>
</feature>
<proteinExistence type="predicted"/>
<protein>
    <submittedName>
        <fullName evidence="2">Uncharacterized protein</fullName>
    </submittedName>
</protein>
<keyword evidence="3" id="KW-1185">Reference proteome</keyword>
<dbReference type="EMBL" id="LVYI01000002">
    <property type="protein sequence ID" value="OAP63646.1"/>
    <property type="molecule type" value="Genomic_DNA"/>
</dbReference>
<evidence type="ECO:0000256" key="1">
    <source>
        <dbReference type="SAM" id="MobiDB-lite"/>
    </source>
</evidence>
<dbReference type="GeneID" id="30007043"/>
<feature type="region of interest" description="Disordered" evidence="1">
    <location>
        <begin position="128"/>
        <end position="236"/>
    </location>
</feature>
<evidence type="ECO:0000313" key="3">
    <source>
        <dbReference type="Proteomes" id="UP000078343"/>
    </source>
</evidence>
<accession>A0A178ZW39</accession>
<feature type="compositionally biased region" description="Acidic residues" evidence="1">
    <location>
        <begin position="168"/>
        <end position="185"/>
    </location>
</feature>
<dbReference type="AlphaFoldDB" id="A0A178ZW39"/>